<gene>
    <name evidence="2" type="ORF">AERYTH_13310</name>
</gene>
<evidence type="ECO:0000313" key="3">
    <source>
        <dbReference type="Proteomes" id="UP000067689"/>
    </source>
</evidence>
<accession>A0A0U4BD07</accession>
<protein>
    <submittedName>
        <fullName evidence="2">Uncharacterized protein</fullName>
    </submittedName>
</protein>
<organism evidence="2 3">
    <name type="scientific">Aeromicrobium erythreum</name>
    <dbReference type="NCBI Taxonomy" id="2041"/>
    <lineage>
        <taxon>Bacteria</taxon>
        <taxon>Bacillati</taxon>
        <taxon>Actinomycetota</taxon>
        <taxon>Actinomycetes</taxon>
        <taxon>Propionibacteriales</taxon>
        <taxon>Nocardioidaceae</taxon>
        <taxon>Aeromicrobium</taxon>
    </lineage>
</organism>
<dbReference type="EMBL" id="CP011502">
    <property type="protein sequence ID" value="ALX05604.1"/>
    <property type="molecule type" value="Genomic_DNA"/>
</dbReference>
<reference evidence="2 3" key="1">
    <citation type="journal article" date="1991" name="Int. J. Syst. Bacteriol.">
        <title>Description of the erythromycin-producing bacterium Arthrobacter sp. strain NRRL B-3381 as Aeromicrobium erythreum gen. nov., sp. nov.</title>
        <authorList>
            <person name="Miller E.S."/>
            <person name="Woese C.R."/>
            <person name="Brenner S."/>
        </authorList>
    </citation>
    <scope>NUCLEOTIDE SEQUENCE [LARGE SCALE GENOMIC DNA]</scope>
    <source>
        <strain evidence="2 3">AR18</strain>
    </source>
</reference>
<dbReference type="KEGG" id="aer:AERYTH_13310"/>
<feature type="compositionally biased region" description="Low complexity" evidence="1">
    <location>
        <begin position="69"/>
        <end position="88"/>
    </location>
</feature>
<dbReference type="Proteomes" id="UP000067689">
    <property type="component" value="Chromosome"/>
</dbReference>
<evidence type="ECO:0000256" key="1">
    <source>
        <dbReference type="SAM" id="MobiDB-lite"/>
    </source>
</evidence>
<sequence length="104" mass="10598">MSGGFVTDTPLLRAPADVSRSSAAAVSTSPDVTSWASVATSSVGLDPLEGLTSTGTTRTDVVAVYVTGSSTQARTPSRTPTTAPSASTRQRRRRVPASSLSWAG</sequence>
<evidence type="ECO:0000313" key="2">
    <source>
        <dbReference type="EMBL" id="ALX05604.1"/>
    </source>
</evidence>
<dbReference type="AlphaFoldDB" id="A0A0U4BD07"/>
<dbReference type="STRING" id="2041.AERYTH_13310"/>
<proteinExistence type="predicted"/>
<name>A0A0U4BD07_9ACTN</name>
<keyword evidence="3" id="KW-1185">Reference proteome</keyword>
<feature type="region of interest" description="Disordered" evidence="1">
    <location>
        <begin position="67"/>
        <end position="104"/>
    </location>
</feature>